<sequence>MSSQINDVLRNETIYYRKSHLLRKTTNQQKKLFRRELIQDSLNEPTHPINYLIKNQDVFVPFIHERNSLGHLIKKPNLSSNREITNKQLVKSSLKLPRNKQFCTFQQTDPPNSNRSYGQKIKTQSTTDSFYSFFTLNKCNPSILLKSKNSEPFSFRKSFYQKQL</sequence>
<accession>A0A8S1S1I3</accession>
<dbReference type="Proteomes" id="UP000683925">
    <property type="component" value="Unassembled WGS sequence"/>
</dbReference>
<dbReference type="AlphaFoldDB" id="A0A8S1S1I3"/>
<name>A0A8S1S1I3_PAROT</name>
<protein>
    <submittedName>
        <fullName evidence="1">Uncharacterized protein</fullName>
    </submittedName>
</protein>
<keyword evidence="2" id="KW-1185">Reference proteome</keyword>
<organism evidence="1 2">
    <name type="scientific">Paramecium octaurelia</name>
    <dbReference type="NCBI Taxonomy" id="43137"/>
    <lineage>
        <taxon>Eukaryota</taxon>
        <taxon>Sar</taxon>
        <taxon>Alveolata</taxon>
        <taxon>Ciliophora</taxon>
        <taxon>Intramacronucleata</taxon>
        <taxon>Oligohymenophorea</taxon>
        <taxon>Peniculida</taxon>
        <taxon>Parameciidae</taxon>
        <taxon>Paramecium</taxon>
    </lineage>
</organism>
<reference evidence="1" key="1">
    <citation type="submission" date="2021-01" db="EMBL/GenBank/DDBJ databases">
        <authorList>
            <consortium name="Genoscope - CEA"/>
            <person name="William W."/>
        </authorList>
    </citation>
    <scope>NUCLEOTIDE SEQUENCE</scope>
</reference>
<evidence type="ECO:0000313" key="1">
    <source>
        <dbReference type="EMBL" id="CAD8133517.1"/>
    </source>
</evidence>
<gene>
    <name evidence="1" type="ORF">POCTA_138.1.T0040495</name>
</gene>
<proteinExistence type="predicted"/>
<dbReference type="OMA" id="PRNKQFC"/>
<evidence type="ECO:0000313" key="2">
    <source>
        <dbReference type="Proteomes" id="UP000683925"/>
    </source>
</evidence>
<comment type="caution">
    <text evidence="1">The sequence shown here is derived from an EMBL/GenBank/DDBJ whole genome shotgun (WGS) entry which is preliminary data.</text>
</comment>
<dbReference type="EMBL" id="CAJJDP010000003">
    <property type="protein sequence ID" value="CAD8133517.1"/>
    <property type="molecule type" value="Genomic_DNA"/>
</dbReference>
<dbReference type="OrthoDB" id="10281216at2759"/>